<dbReference type="AlphaFoldDB" id="A0A0B5DBF4"/>
<protein>
    <recommendedName>
        <fullName evidence="3">Ribosome maturation factor RimP</fullName>
    </recommendedName>
</protein>
<proteinExistence type="inferred from homology"/>
<keyword evidence="6" id="KW-1185">Reference proteome</keyword>
<dbReference type="InterPro" id="IPR035956">
    <property type="entry name" value="RimP_N_sf"/>
</dbReference>
<evidence type="ECO:0000259" key="4">
    <source>
        <dbReference type="Pfam" id="PF02576"/>
    </source>
</evidence>
<name>A0A0B5DBF4_9CORY</name>
<dbReference type="RefSeq" id="WP_040086077.1">
    <property type="nucleotide sequence ID" value="NZ_BCSU01000003.1"/>
</dbReference>
<dbReference type="EMBL" id="CP005286">
    <property type="protein sequence ID" value="AJE33458.1"/>
    <property type="molecule type" value="Genomic_DNA"/>
</dbReference>
<comment type="subcellular location">
    <subcellularLocation>
        <location evidence="3">Cytoplasm</location>
    </subcellularLocation>
</comment>
<gene>
    <name evidence="3" type="primary">rimP</name>
    <name evidence="5" type="ORF">B842_08045</name>
</gene>
<evidence type="ECO:0000256" key="1">
    <source>
        <dbReference type="ARBA" id="ARBA00022490"/>
    </source>
</evidence>
<feature type="domain" description="Ribosome maturation factor RimP N-terminal" evidence="4">
    <location>
        <begin position="12"/>
        <end position="89"/>
    </location>
</feature>
<evidence type="ECO:0000256" key="3">
    <source>
        <dbReference type="HAMAP-Rule" id="MF_01077"/>
    </source>
</evidence>
<dbReference type="InterPro" id="IPR003728">
    <property type="entry name" value="Ribosome_maturation_RimP"/>
</dbReference>
<reference evidence="5 6" key="1">
    <citation type="submission" date="2013-04" db="EMBL/GenBank/DDBJ databases">
        <title>Complete genome sequence of Corynebacterium humireducens DSM 45392(T), isolated from a wastewater-fed microbial fuel cell.</title>
        <authorList>
            <person name="Ruckert C."/>
            <person name="Albersmeier A."/>
            <person name="Kalinowski J."/>
        </authorList>
    </citation>
    <scope>NUCLEOTIDE SEQUENCE [LARGE SCALE GENOMIC DNA]</scope>
    <source>
        <strain evidence="6">MFC-5</strain>
    </source>
</reference>
<dbReference type="HOGENOM" id="CLU_070525_3_0_11"/>
<comment type="similarity">
    <text evidence="3">Belongs to the RimP family.</text>
</comment>
<dbReference type="Gene3D" id="3.30.300.70">
    <property type="entry name" value="RimP-like superfamily, N-terminal"/>
    <property type="match status" value="1"/>
</dbReference>
<keyword evidence="1 3" id="KW-0963">Cytoplasm</keyword>
<keyword evidence="2 3" id="KW-0690">Ribosome biogenesis</keyword>
<organism evidence="5 6">
    <name type="scientific">Corynebacterium humireducens NBRC 106098 = DSM 45392</name>
    <dbReference type="NCBI Taxonomy" id="1223515"/>
    <lineage>
        <taxon>Bacteria</taxon>
        <taxon>Bacillati</taxon>
        <taxon>Actinomycetota</taxon>
        <taxon>Actinomycetes</taxon>
        <taxon>Mycobacteriales</taxon>
        <taxon>Corynebacteriaceae</taxon>
        <taxon>Corynebacterium</taxon>
    </lineage>
</organism>
<dbReference type="PANTHER" id="PTHR33867">
    <property type="entry name" value="RIBOSOME MATURATION FACTOR RIMP"/>
    <property type="match status" value="1"/>
</dbReference>
<dbReference type="GO" id="GO:0005829">
    <property type="term" value="C:cytosol"/>
    <property type="evidence" value="ECO:0007669"/>
    <property type="project" value="TreeGrafter"/>
</dbReference>
<evidence type="ECO:0000256" key="2">
    <source>
        <dbReference type="ARBA" id="ARBA00022517"/>
    </source>
</evidence>
<dbReference type="InterPro" id="IPR028989">
    <property type="entry name" value="RimP_N"/>
</dbReference>
<dbReference type="STRING" id="1223515.B842_08045"/>
<dbReference type="GO" id="GO:0006412">
    <property type="term" value="P:translation"/>
    <property type="evidence" value="ECO:0007669"/>
    <property type="project" value="TreeGrafter"/>
</dbReference>
<dbReference type="Pfam" id="PF02576">
    <property type="entry name" value="RimP_N"/>
    <property type="match status" value="1"/>
</dbReference>
<dbReference type="SUPFAM" id="SSF75420">
    <property type="entry name" value="YhbC-like, N-terminal domain"/>
    <property type="match status" value="1"/>
</dbReference>
<evidence type="ECO:0000313" key="6">
    <source>
        <dbReference type="Proteomes" id="UP000031524"/>
    </source>
</evidence>
<accession>A0A0B5DBF4</accession>
<dbReference type="PANTHER" id="PTHR33867:SF1">
    <property type="entry name" value="RIBOSOME MATURATION FACTOR RIMP"/>
    <property type="match status" value="1"/>
</dbReference>
<comment type="function">
    <text evidence="3">Required for maturation of 30S ribosomal subunits.</text>
</comment>
<sequence length="184" mass="20300">MAFPGEAELVTLITPVTQSCGLDIEGVKVTRAGRKSVVGIFVDSDIRPDLDLLEQVSQEVSMLLDAAEERGEVNLGAGYTLEVSTPGVDAPLTLPRHWRRNRGRLVELLEDGQKSTWRVGALSPDETAVVLVRPVKKDLEMRVLEFSENVRAVVEIEFSNPPAAETELTGLDYDQALTWQEDNK</sequence>
<dbReference type="HAMAP" id="MF_01077">
    <property type="entry name" value="RimP"/>
    <property type="match status" value="1"/>
</dbReference>
<dbReference type="NCBIfam" id="NF000930">
    <property type="entry name" value="PRK00092.2-2"/>
    <property type="match status" value="1"/>
</dbReference>
<dbReference type="KEGG" id="chm:B842_08045"/>
<dbReference type="Proteomes" id="UP000031524">
    <property type="component" value="Chromosome"/>
</dbReference>
<dbReference type="OrthoDB" id="9805006at2"/>
<dbReference type="GO" id="GO:0000028">
    <property type="term" value="P:ribosomal small subunit assembly"/>
    <property type="evidence" value="ECO:0007669"/>
    <property type="project" value="TreeGrafter"/>
</dbReference>
<evidence type="ECO:0000313" key="5">
    <source>
        <dbReference type="EMBL" id="AJE33458.1"/>
    </source>
</evidence>